<dbReference type="Pfam" id="PF25793">
    <property type="entry name" value="WHD_2nd_NFRKB"/>
    <property type="match status" value="1"/>
</dbReference>
<feature type="region of interest" description="Disordered" evidence="3">
    <location>
        <begin position="349"/>
        <end position="379"/>
    </location>
</feature>
<dbReference type="PROSITE" id="PS51916">
    <property type="entry name" value="DEUBAD"/>
    <property type="match status" value="1"/>
</dbReference>
<comment type="caution">
    <text evidence="5">The sequence shown here is derived from an EMBL/GenBank/DDBJ whole genome shotgun (WGS) entry which is preliminary data.</text>
</comment>
<evidence type="ECO:0000256" key="2">
    <source>
        <dbReference type="ARBA" id="ARBA00023242"/>
    </source>
</evidence>
<keyword evidence="2" id="KW-0539">Nucleus</keyword>
<sequence>MHARFKKCQPWALRYCGAMEKEPTSLIKCEESYGSLVKSSTVSMEKCLIARQMIELPEQMNEDLSVFMSVMSADTWSTVLSESQRKHLTKFLPTFPENDAAEKSDTLRHLFNGDNFKYGNPLKEFHKKLKGGRFSPDIAKYINLCRKAKHREYKCQQHIYYTNLLKEILINRQRILQTASMLPPEEPIIFEHFQLTNKTHKPKGIESRVKRRCSHMLLEINKDCGDEESSSSDDDGAESALIVRSRRQLFKALRPGSPDDVDSGVLGTFDPPPPPMLSNGIAGNGVVSQPKRSLSPVEMTENDLTEMLKKYKRRRQKEPHHPELYIAGLSVDDIITRVQAVKKFSRVVQRRKARDRPQKRMPKMKVKTEMPASQEDEEIDVSSTYDAVPEQSAMDVLQSIDKEPHTEEWAQNTTLPQMAIAEQSPSRANLFSLIRDIVYEDPEQRVTTLRVEERVQEWQEMEGAVDNSWFLDQANWVEQVASALKFLSGDVLGLSLENFVPFLDYKERPQHWKWIGMGRDSDSELEPLYNHWVHHKDELSLDANIKPCSSPPPPRSRTDFTVRPTTDEEKLFFREQERERFSNPHKAFTYRLHGYEAVVGPVKGVYHKESAMNKAREHTILVNERPSYVTILTLVRDAAARLPNGEGTRSDICELLKDSQFLAPGVPDSQINTVVSGALDRLHYEKDPCVKYDVNRKLWIYLHRNRTQQEFERIHLAQGAAVKAKKALQKPKPVKKSKDGPTTQTISMITPTVTMVTTSLPSQKLSSLSAVNNDKLVSVEGLTTVNSDKLVNVESVSPVALGQSSVPITKVTFTPSSPRVVPPSPLGTPQSSPRVIVSSPLMHGTPQPQPTNKLITANIRQLTPQVSHVIPTTQNVSVPGTQGTGEREIKSVTEPLSGSSLVTQTSTLNTAISIQSPVIAGQQGTRLPGQSVVIGPQVAGQSMLSGQRPITLSLLQSQGGTKLESVTLAPGQTGKPRTVLLQTQGGKGPKILTHQVLRSAVSQGVQVTGSPVRMATVTTSQLSNLQTVLSASQAGQLPISSSAQTLAAALARAGVVQTGGTALTKMGGGLVTGTSKPLLTRMISGGQPQIVTLSSLWASQSNLQQKTSEPKQTLKMQGGIIQTLSSAATTSSNISTVVNQSTIPTSTIQGNISAANKLQQVTVTRGGKPATMVIGKLPGTGGRSLTSTTQTVAQIIQSGALVGKSALVGGKPIIIGGKSLNLGGKPIQIGGKPVQLVGKGAHIGIVQSPGVNVVSHVGSLDTQASALTTQANMAVAQAVSATVSTKASTDIPASSVVTMVTKSNHGSPMVSQLLKSAQQHVHNKPMTQFITLPQCSEGQMKVTGQVQGQQVKMAGGQQQVVTLSGSGHKIVTLAQGVSGLTQVQQIGAAKSAVGATTKSIMIPAGAILQGNHFMLQQANMASTSKVITPQQLLSGGASRPTLITTAGIKGLQNIQLVKTVISQPGGKPGQTTILLAQPSSQAASITTDTKVSQAGAKAKTPPVYARIITPPPGVRLAAVRPGQVLAGIQVSPVQGLNMVQAANQANVTNIQSAIASVPQVIGQSGSATQDSSQAQTVVEHGTTEKTLSDNSTS</sequence>
<dbReference type="GO" id="GO:0002020">
    <property type="term" value="F:protease binding"/>
    <property type="evidence" value="ECO:0007669"/>
    <property type="project" value="TreeGrafter"/>
</dbReference>
<evidence type="ECO:0000313" key="5">
    <source>
        <dbReference type="EMBL" id="KAK2165381.1"/>
    </source>
</evidence>
<dbReference type="InterPro" id="IPR057748">
    <property type="entry name" value="NFRKB_WH_2"/>
</dbReference>
<dbReference type="InterPro" id="IPR024867">
    <property type="entry name" value="NFRKB"/>
</dbReference>
<evidence type="ECO:0000313" key="6">
    <source>
        <dbReference type="Proteomes" id="UP001208570"/>
    </source>
</evidence>
<proteinExistence type="predicted"/>
<dbReference type="InterPro" id="IPR025220">
    <property type="entry name" value="NFRKB_WH_1"/>
</dbReference>
<dbReference type="PANTHER" id="PTHR13052">
    <property type="entry name" value="NFRKB-RELATED"/>
    <property type="match status" value="1"/>
</dbReference>
<dbReference type="GO" id="GO:0031011">
    <property type="term" value="C:Ino80 complex"/>
    <property type="evidence" value="ECO:0007669"/>
    <property type="project" value="InterPro"/>
</dbReference>
<evidence type="ECO:0000256" key="1">
    <source>
        <dbReference type="ARBA" id="ARBA00004123"/>
    </source>
</evidence>
<dbReference type="CDD" id="cd21865">
    <property type="entry name" value="DEUBAD_NFRKB"/>
    <property type="match status" value="1"/>
</dbReference>
<evidence type="ECO:0000256" key="3">
    <source>
        <dbReference type="SAM" id="MobiDB-lite"/>
    </source>
</evidence>
<dbReference type="Gene3D" id="1.10.10.2430">
    <property type="entry name" value="NFRKB winged helix-like domain"/>
    <property type="match status" value="1"/>
</dbReference>
<dbReference type="Pfam" id="PF14465">
    <property type="entry name" value="WHD_1st_NFRKB"/>
    <property type="match status" value="1"/>
</dbReference>
<gene>
    <name evidence="5" type="ORF">LSH36_51g05000</name>
</gene>
<dbReference type="Proteomes" id="UP001208570">
    <property type="component" value="Unassembled WGS sequence"/>
</dbReference>
<comment type="subcellular location">
    <subcellularLocation>
        <location evidence="1">Nucleus</location>
    </subcellularLocation>
</comment>
<feature type="compositionally biased region" description="Basic residues" evidence="3">
    <location>
        <begin position="349"/>
        <end position="365"/>
    </location>
</feature>
<reference evidence="5" key="1">
    <citation type="journal article" date="2023" name="Mol. Biol. Evol.">
        <title>Third-Generation Sequencing Reveals the Adaptive Role of the Epigenome in Three Deep-Sea Polychaetes.</title>
        <authorList>
            <person name="Perez M."/>
            <person name="Aroh O."/>
            <person name="Sun Y."/>
            <person name="Lan Y."/>
            <person name="Juniper S.K."/>
            <person name="Young C.R."/>
            <person name="Angers B."/>
            <person name="Qian P.Y."/>
        </authorList>
    </citation>
    <scope>NUCLEOTIDE SEQUENCE</scope>
    <source>
        <strain evidence="5">P08H-3</strain>
    </source>
</reference>
<evidence type="ECO:0000259" key="4">
    <source>
        <dbReference type="PROSITE" id="PS51916"/>
    </source>
</evidence>
<protein>
    <recommendedName>
        <fullName evidence="4">DEUBAD domain-containing protein</fullName>
    </recommendedName>
</protein>
<dbReference type="PANTHER" id="PTHR13052:SF3">
    <property type="entry name" value="NUCLEAR FACTOR RELATED TO KAPPA-B-BINDING PROTEIN"/>
    <property type="match status" value="1"/>
</dbReference>
<dbReference type="InterPro" id="IPR038106">
    <property type="entry name" value="NFRKB_winged_sf"/>
</dbReference>
<name>A0AAD9K6E2_9ANNE</name>
<feature type="region of interest" description="Disordered" evidence="3">
    <location>
        <begin position="1564"/>
        <end position="1593"/>
    </location>
</feature>
<keyword evidence="6" id="KW-1185">Reference proteome</keyword>
<organism evidence="5 6">
    <name type="scientific">Paralvinella palmiformis</name>
    <dbReference type="NCBI Taxonomy" id="53620"/>
    <lineage>
        <taxon>Eukaryota</taxon>
        <taxon>Metazoa</taxon>
        <taxon>Spiralia</taxon>
        <taxon>Lophotrochozoa</taxon>
        <taxon>Annelida</taxon>
        <taxon>Polychaeta</taxon>
        <taxon>Sedentaria</taxon>
        <taxon>Canalipalpata</taxon>
        <taxon>Terebellida</taxon>
        <taxon>Terebelliformia</taxon>
        <taxon>Alvinellidae</taxon>
        <taxon>Paralvinella</taxon>
    </lineage>
</organism>
<feature type="compositionally biased region" description="Polar residues" evidence="3">
    <location>
        <begin position="1564"/>
        <end position="1576"/>
    </location>
</feature>
<dbReference type="EMBL" id="JAODUP010000051">
    <property type="protein sequence ID" value="KAK2165381.1"/>
    <property type="molecule type" value="Genomic_DNA"/>
</dbReference>
<dbReference type="InterPro" id="IPR044867">
    <property type="entry name" value="DEUBAD_dom"/>
</dbReference>
<accession>A0AAD9K6E2</accession>
<feature type="domain" description="DEUBAD" evidence="4">
    <location>
        <begin position="57"/>
        <end position="174"/>
    </location>
</feature>